<dbReference type="GO" id="GO:0016757">
    <property type="term" value="F:glycosyltransferase activity"/>
    <property type="evidence" value="ECO:0007669"/>
    <property type="project" value="UniProtKB-KW"/>
</dbReference>
<feature type="domain" description="Glycosyltransferase subfamily 4-like N-terminal" evidence="2">
    <location>
        <begin position="16"/>
        <end position="164"/>
    </location>
</feature>
<dbReference type="Pfam" id="PF13439">
    <property type="entry name" value="Glyco_transf_4"/>
    <property type="match status" value="1"/>
</dbReference>
<dbReference type="CDD" id="cd03801">
    <property type="entry name" value="GT4_PimA-like"/>
    <property type="match status" value="1"/>
</dbReference>
<dbReference type="EMBL" id="JBEFLD010000002">
    <property type="protein sequence ID" value="MEQ6289671.1"/>
    <property type="molecule type" value="Genomic_DNA"/>
</dbReference>
<dbReference type="Pfam" id="PF00534">
    <property type="entry name" value="Glycos_transf_1"/>
    <property type="match status" value="1"/>
</dbReference>
<evidence type="ECO:0000259" key="1">
    <source>
        <dbReference type="Pfam" id="PF00534"/>
    </source>
</evidence>
<comment type="caution">
    <text evidence="3">The sequence shown here is derived from an EMBL/GenBank/DDBJ whole genome shotgun (WGS) entry which is preliminary data.</text>
</comment>
<evidence type="ECO:0000313" key="4">
    <source>
        <dbReference type="Proteomes" id="UP001433638"/>
    </source>
</evidence>
<sequence>MRRSKILIFTESSRNVGGQELQLMQQMAAMQAQGIACTLVCPPGGKVDAVARARGLAVENVAFRNSLHLPSILTLAALLRRTRAGMVICHSGHDANNAAVAARLVRPRPFVLRSRTYLAGRVKPLPYNVLADATMVPSHYLRNALLENPAIRAERIHVVYPGIDFAGIDQRSHEALPSHVADWLAAGQGPLLLHVAMLRGEKGHLLMLEVLAQLRQRWPQLRYLIAGDGDARAAIEARIAELGLQRQVLLAGSVMPASCLFRHAELLVMPSTYEPLGMSQIEALALGVPVVASHTGGIPETVINGRTGMLVAPGDVDAWVAAIDQALSAPQAMRELAQQGAQGVRARFSVEHNLQQILALQADFARRQAR</sequence>
<dbReference type="InterPro" id="IPR050194">
    <property type="entry name" value="Glycosyltransferase_grp1"/>
</dbReference>
<proteinExistence type="predicted"/>
<dbReference type="PANTHER" id="PTHR45947">
    <property type="entry name" value="SULFOQUINOVOSYL TRANSFERASE SQD2"/>
    <property type="match status" value="1"/>
</dbReference>
<accession>A0ABV1M0X0</accession>
<dbReference type="InterPro" id="IPR028098">
    <property type="entry name" value="Glyco_trans_4-like_N"/>
</dbReference>
<protein>
    <submittedName>
        <fullName evidence="3">Glycosyltransferase family 4 protein</fullName>
        <ecNumber evidence="3">2.4.-.-</ecNumber>
    </submittedName>
</protein>
<gene>
    <name evidence="3" type="ORF">ABNW52_03495</name>
</gene>
<organism evidence="3 4">
    <name type="scientific">Vogesella oryzagri</name>
    <dbReference type="NCBI Taxonomy" id="3160864"/>
    <lineage>
        <taxon>Bacteria</taxon>
        <taxon>Pseudomonadati</taxon>
        <taxon>Pseudomonadota</taxon>
        <taxon>Betaproteobacteria</taxon>
        <taxon>Neisseriales</taxon>
        <taxon>Chromobacteriaceae</taxon>
        <taxon>Vogesella</taxon>
    </lineage>
</organism>
<dbReference type="EC" id="2.4.-.-" evidence="3"/>
<dbReference type="InterPro" id="IPR001296">
    <property type="entry name" value="Glyco_trans_1"/>
</dbReference>
<dbReference type="RefSeq" id="WP_349584069.1">
    <property type="nucleotide sequence ID" value="NZ_JBEFLD010000002.1"/>
</dbReference>
<dbReference type="Gene3D" id="3.40.50.2000">
    <property type="entry name" value="Glycogen Phosphorylase B"/>
    <property type="match status" value="2"/>
</dbReference>
<keyword evidence="4" id="KW-1185">Reference proteome</keyword>
<feature type="domain" description="Glycosyl transferase family 1" evidence="1">
    <location>
        <begin position="185"/>
        <end position="341"/>
    </location>
</feature>
<dbReference type="SUPFAM" id="SSF53756">
    <property type="entry name" value="UDP-Glycosyltransferase/glycogen phosphorylase"/>
    <property type="match status" value="1"/>
</dbReference>
<keyword evidence="3" id="KW-0328">Glycosyltransferase</keyword>
<reference evidence="3" key="1">
    <citation type="submission" date="2024-06" db="EMBL/GenBank/DDBJ databases">
        <title>Genome sequence of Vogesella sp. MAHUQ-64.</title>
        <authorList>
            <person name="Huq M.A."/>
        </authorList>
    </citation>
    <scope>NUCLEOTIDE SEQUENCE</scope>
    <source>
        <strain evidence="3">MAHUQ-64</strain>
    </source>
</reference>
<evidence type="ECO:0000313" key="3">
    <source>
        <dbReference type="EMBL" id="MEQ6289671.1"/>
    </source>
</evidence>
<name>A0ABV1M0X0_9NEIS</name>
<evidence type="ECO:0000259" key="2">
    <source>
        <dbReference type="Pfam" id="PF13439"/>
    </source>
</evidence>
<dbReference type="Proteomes" id="UP001433638">
    <property type="component" value="Unassembled WGS sequence"/>
</dbReference>
<keyword evidence="3" id="KW-0808">Transferase</keyword>
<dbReference type="PANTHER" id="PTHR45947:SF3">
    <property type="entry name" value="SULFOQUINOVOSYL TRANSFERASE SQD2"/>
    <property type="match status" value="1"/>
</dbReference>